<organism evidence="2">
    <name type="scientific">Drosophila melanogaster</name>
    <name type="common">Fruit fly</name>
    <dbReference type="NCBI Taxonomy" id="7227"/>
    <lineage>
        <taxon>Eukaryota</taxon>
        <taxon>Metazoa</taxon>
        <taxon>Ecdysozoa</taxon>
        <taxon>Arthropoda</taxon>
        <taxon>Hexapoda</taxon>
        <taxon>Insecta</taxon>
        <taxon>Pterygota</taxon>
        <taxon>Neoptera</taxon>
        <taxon>Endopterygota</taxon>
        <taxon>Diptera</taxon>
        <taxon>Brachycera</taxon>
        <taxon>Muscomorpha</taxon>
        <taxon>Ephydroidea</taxon>
        <taxon>Drosophilidae</taxon>
        <taxon>Drosophila</taxon>
        <taxon>Sophophora</taxon>
    </lineage>
</organism>
<protein>
    <submittedName>
        <fullName evidence="2">HDC12326</fullName>
    </submittedName>
</protein>
<evidence type="ECO:0000256" key="1">
    <source>
        <dbReference type="SAM" id="MobiDB-lite"/>
    </source>
</evidence>
<accession>Q6IKJ0</accession>
<reference evidence="2" key="1">
    <citation type="journal article" date="2003" name="Genome Biol.">
        <title>An integrated gene annotation and transcriptional profiling approach towards the full gene content of the Drosophila genome.</title>
        <authorList>
            <person name="Hild M."/>
            <person name="Beckmann B."/>
            <person name="Haas S.A."/>
            <person name="Koch B."/>
            <person name="Solovyev V."/>
            <person name="Busold C."/>
            <person name="Fellenberg K."/>
            <person name="Boutros M."/>
            <person name="Vingron M."/>
            <person name="Sauer F."/>
            <person name="Hoheisel J.D."/>
            <person name="Paro R."/>
        </authorList>
    </citation>
    <scope>NUCLEOTIDE SEQUENCE</scope>
</reference>
<gene>
    <name evidence="2" type="ORF">HDC12326</name>
</gene>
<sequence>MHFITSSPKEEAGSHFYAKAASSTTSRDGNGTGTGTSAALTAGCLDWELAMRVCVLIWFLSPPPPTPSKRAVGVFKQFTKGSARAGLLSFHKLAAWLKYFMTSWAARCACHLSRKAAISRLMQTAATDGCQSKPPSPINTLPPPRTAQNDGYTTVAGTFT</sequence>
<dbReference type="AlphaFoldDB" id="Q6IKJ0"/>
<name>Q6IKJ0_DROME</name>
<proteinExistence type="predicted"/>
<dbReference type="EMBL" id="BK002376">
    <property type="protein sequence ID" value="DAA03882.1"/>
    <property type="molecule type" value="Genomic_DNA"/>
</dbReference>
<evidence type="ECO:0000313" key="2">
    <source>
        <dbReference type="EMBL" id="DAA03882.1"/>
    </source>
</evidence>
<feature type="region of interest" description="Disordered" evidence="1">
    <location>
        <begin position="128"/>
        <end position="149"/>
    </location>
</feature>
<feature type="compositionally biased region" description="Pro residues" evidence="1">
    <location>
        <begin position="134"/>
        <end position="145"/>
    </location>
</feature>